<keyword evidence="4 6" id="KW-0520">NAD</keyword>
<evidence type="ECO:0000313" key="7">
    <source>
        <dbReference type="EMBL" id="GAA0874117.1"/>
    </source>
</evidence>
<dbReference type="HAMAP" id="MF_00361">
    <property type="entry name" value="NAD_kinase"/>
    <property type="match status" value="1"/>
</dbReference>
<dbReference type="PANTHER" id="PTHR20275:SF0">
    <property type="entry name" value="NAD KINASE"/>
    <property type="match status" value="1"/>
</dbReference>
<evidence type="ECO:0000256" key="3">
    <source>
        <dbReference type="ARBA" id="ARBA00022857"/>
    </source>
</evidence>
<evidence type="ECO:0000313" key="8">
    <source>
        <dbReference type="Proteomes" id="UP001501126"/>
    </source>
</evidence>
<dbReference type="PANTHER" id="PTHR20275">
    <property type="entry name" value="NAD KINASE"/>
    <property type="match status" value="1"/>
</dbReference>
<gene>
    <name evidence="6" type="primary">nadK</name>
    <name evidence="7" type="ORF">GCM10009118_05250</name>
</gene>
<comment type="caution">
    <text evidence="7">The sequence shown here is derived from an EMBL/GenBank/DDBJ whole genome shotgun (WGS) entry which is preliminary data.</text>
</comment>
<evidence type="ECO:0000256" key="1">
    <source>
        <dbReference type="ARBA" id="ARBA00022679"/>
    </source>
</evidence>
<feature type="binding site" evidence="6">
    <location>
        <position position="177"/>
    </location>
    <ligand>
        <name>NAD(+)</name>
        <dbReference type="ChEBI" id="CHEBI:57540"/>
    </ligand>
</feature>
<feature type="binding site" evidence="6">
    <location>
        <begin position="188"/>
        <end position="193"/>
    </location>
    <ligand>
        <name>NAD(+)</name>
        <dbReference type="ChEBI" id="CHEBI:57540"/>
    </ligand>
</feature>
<dbReference type="Proteomes" id="UP001501126">
    <property type="component" value="Unassembled WGS sequence"/>
</dbReference>
<dbReference type="NCBIfam" id="NF002521">
    <property type="entry name" value="PRK01911.1"/>
    <property type="match status" value="1"/>
</dbReference>
<accession>A0ABP3Y0B3</accession>
<organism evidence="7 8">
    <name type="scientific">Wandonia haliotis</name>
    <dbReference type="NCBI Taxonomy" id="574963"/>
    <lineage>
        <taxon>Bacteria</taxon>
        <taxon>Pseudomonadati</taxon>
        <taxon>Bacteroidota</taxon>
        <taxon>Flavobacteriia</taxon>
        <taxon>Flavobacteriales</taxon>
        <taxon>Crocinitomicaceae</taxon>
        <taxon>Wandonia</taxon>
    </lineage>
</organism>
<dbReference type="EMBL" id="BAAAFH010000003">
    <property type="protein sequence ID" value="GAA0874117.1"/>
    <property type="molecule type" value="Genomic_DNA"/>
</dbReference>
<feature type="active site" description="Proton acceptor" evidence="6">
    <location>
        <position position="74"/>
    </location>
</feature>
<feature type="binding site" evidence="6">
    <location>
        <begin position="147"/>
        <end position="148"/>
    </location>
    <ligand>
        <name>NAD(+)</name>
        <dbReference type="ChEBI" id="CHEBI:57540"/>
    </ligand>
</feature>
<comment type="function">
    <text evidence="6">Involved in the regulation of the intracellular balance of NAD and NADP, and is a key enzyme in the biosynthesis of NADP. Catalyzes specifically the phosphorylation on 2'-hydroxyl of the adenosine moiety of NAD to yield NADP.</text>
</comment>
<dbReference type="Gene3D" id="2.60.200.30">
    <property type="entry name" value="Probable inorganic polyphosphate/atp-NAD kinase, domain 2"/>
    <property type="match status" value="1"/>
</dbReference>
<feature type="binding site" evidence="6">
    <location>
        <position position="212"/>
    </location>
    <ligand>
        <name>NAD(+)</name>
        <dbReference type="ChEBI" id="CHEBI:57540"/>
    </ligand>
</feature>
<keyword evidence="2 6" id="KW-0418">Kinase</keyword>
<dbReference type="Pfam" id="PF01513">
    <property type="entry name" value="NAD_kinase"/>
    <property type="match status" value="1"/>
</dbReference>
<keyword evidence="6" id="KW-0067">ATP-binding</keyword>
<dbReference type="InterPro" id="IPR017438">
    <property type="entry name" value="ATP-NAD_kinase_N"/>
</dbReference>
<dbReference type="Gene3D" id="3.40.50.10330">
    <property type="entry name" value="Probable inorganic polyphosphate/atp-NAD kinase, domain 1"/>
    <property type="match status" value="1"/>
</dbReference>
<feature type="binding site" evidence="6">
    <location>
        <position position="79"/>
    </location>
    <ligand>
        <name>NAD(+)</name>
        <dbReference type="ChEBI" id="CHEBI:57540"/>
    </ligand>
</feature>
<dbReference type="Pfam" id="PF20143">
    <property type="entry name" value="NAD_kinase_C"/>
    <property type="match status" value="1"/>
</dbReference>
<keyword evidence="1 6" id="KW-0808">Transferase</keyword>
<comment type="subcellular location">
    <subcellularLocation>
        <location evidence="6">Cytoplasm</location>
    </subcellularLocation>
</comment>
<dbReference type="InterPro" id="IPR017437">
    <property type="entry name" value="ATP-NAD_kinase_PpnK-typ_C"/>
</dbReference>
<reference evidence="8" key="1">
    <citation type="journal article" date="2019" name="Int. J. Syst. Evol. Microbiol.">
        <title>The Global Catalogue of Microorganisms (GCM) 10K type strain sequencing project: providing services to taxonomists for standard genome sequencing and annotation.</title>
        <authorList>
            <consortium name="The Broad Institute Genomics Platform"/>
            <consortium name="The Broad Institute Genome Sequencing Center for Infectious Disease"/>
            <person name="Wu L."/>
            <person name="Ma J."/>
        </authorList>
    </citation>
    <scope>NUCLEOTIDE SEQUENCE [LARGE SCALE GENOMIC DNA]</scope>
    <source>
        <strain evidence="8">JCM 16083</strain>
    </source>
</reference>
<keyword evidence="6" id="KW-0547">Nucleotide-binding</keyword>
<dbReference type="EC" id="2.7.1.23" evidence="6"/>
<comment type="catalytic activity">
    <reaction evidence="5 6">
        <text>NAD(+) + ATP = ADP + NADP(+) + H(+)</text>
        <dbReference type="Rhea" id="RHEA:18629"/>
        <dbReference type="ChEBI" id="CHEBI:15378"/>
        <dbReference type="ChEBI" id="CHEBI:30616"/>
        <dbReference type="ChEBI" id="CHEBI:57540"/>
        <dbReference type="ChEBI" id="CHEBI:58349"/>
        <dbReference type="ChEBI" id="CHEBI:456216"/>
        <dbReference type="EC" id="2.7.1.23"/>
    </reaction>
</comment>
<comment type="caution">
    <text evidence="6">Lacks conserved residue(s) required for the propagation of feature annotation.</text>
</comment>
<protein>
    <recommendedName>
        <fullName evidence="6">NAD kinase</fullName>
        <ecNumber evidence="6">2.7.1.23</ecNumber>
    </recommendedName>
    <alternativeName>
        <fullName evidence="6">ATP-dependent NAD kinase</fullName>
    </alternativeName>
</protein>
<keyword evidence="8" id="KW-1185">Reference proteome</keyword>
<evidence type="ECO:0000256" key="6">
    <source>
        <dbReference type="HAMAP-Rule" id="MF_00361"/>
    </source>
</evidence>
<dbReference type="InterPro" id="IPR002504">
    <property type="entry name" value="NADK"/>
</dbReference>
<proteinExistence type="inferred from homology"/>
<comment type="cofactor">
    <cofactor evidence="6">
        <name>a divalent metal cation</name>
        <dbReference type="ChEBI" id="CHEBI:60240"/>
    </cofactor>
</comment>
<sequence length="292" mass="33065">MRVSLIFSVLKTEYYPHLKDVFDVALELGWTINLETMYKFQMLEHFPELESIGEFNDYKSFQENTDLALSVGGDGTFLKSVLFIRDSGIPVLGLNMGRLGFLANISKERIKEAFLKLKNEEYTFNERSLLKIDSEEGLFGDENFALNELTLHKKDSASMISIEVDVNNEYLNTYWADGLIISTPTGSTAYSLSCGGPIITPGCQVHIITPVAPHNLNVRPVVIPDNFPIKVSAEGRDSTYLLTLDSRSEFISHDCVLYISKADFTVKVIEFDDYTFLDTIRDKLLWGLDKRN</sequence>
<evidence type="ECO:0000256" key="4">
    <source>
        <dbReference type="ARBA" id="ARBA00023027"/>
    </source>
</evidence>
<keyword evidence="6" id="KW-0963">Cytoplasm</keyword>
<evidence type="ECO:0000256" key="2">
    <source>
        <dbReference type="ARBA" id="ARBA00022777"/>
    </source>
</evidence>
<dbReference type="GO" id="GO:0016301">
    <property type="term" value="F:kinase activity"/>
    <property type="evidence" value="ECO:0007669"/>
    <property type="project" value="UniProtKB-KW"/>
</dbReference>
<evidence type="ECO:0000256" key="5">
    <source>
        <dbReference type="ARBA" id="ARBA00047925"/>
    </source>
</evidence>
<name>A0ABP3Y0B3_9FLAO</name>
<dbReference type="InterPro" id="IPR016064">
    <property type="entry name" value="NAD/diacylglycerol_kinase_sf"/>
</dbReference>
<keyword evidence="3 6" id="KW-0521">NADP</keyword>
<dbReference type="SUPFAM" id="SSF111331">
    <property type="entry name" value="NAD kinase/diacylglycerol kinase-like"/>
    <property type="match status" value="1"/>
</dbReference>
<comment type="similarity">
    <text evidence="6">Belongs to the NAD kinase family.</text>
</comment>
<feature type="binding site" evidence="6">
    <location>
        <begin position="74"/>
        <end position="75"/>
    </location>
    <ligand>
        <name>NAD(+)</name>
        <dbReference type="ChEBI" id="CHEBI:57540"/>
    </ligand>
</feature>
<dbReference type="RefSeq" id="WP_343784841.1">
    <property type="nucleotide sequence ID" value="NZ_BAAAFH010000003.1"/>
</dbReference>